<proteinExistence type="predicted"/>
<accession>A0A371AUZ1</accession>
<dbReference type="OrthoDB" id="9808017at2"/>
<dbReference type="Proteomes" id="UP000255036">
    <property type="component" value="Unassembled WGS sequence"/>
</dbReference>
<dbReference type="RefSeq" id="WP_115482030.1">
    <property type="nucleotide sequence ID" value="NZ_QRCT01000028.1"/>
</dbReference>
<name>A0A371AUZ1_9FIRM</name>
<feature type="domain" description="Transcription regulator PadR N-terminal" evidence="1">
    <location>
        <begin position="15"/>
        <end position="86"/>
    </location>
</feature>
<protein>
    <submittedName>
        <fullName evidence="2">PadR family transcriptional regulator</fullName>
    </submittedName>
</protein>
<dbReference type="InterPro" id="IPR036388">
    <property type="entry name" value="WH-like_DNA-bd_sf"/>
</dbReference>
<dbReference type="EMBL" id="QRCT01000028">
    <property type="protein sequence ID" value="RDU23361.1"/>
    <property type="molecule type" value="Genomic_DNA"/>
</dbReference>
<sequence>MITSQMLKGMLEGCILQVISMEETYGYEISRKLNLYGFGEISEGTIYPLLLRLQKNGLISSVMKASENGPNRKYFNLTAKGEIELNSFKDNCKELFYAINQLFENDKGGQIL</sequence>
<dbReference type="AlphaFoldDB" id="A0A371AUZ1"/>
<evidence type="ECO:0000313" key="2">
    <source>
        <dbReference type="EMBL" id="RDU23361.1"/>
    </source>
</evidence>
<evidence type="ECO:0000313" key="3">
    <source>
        <dbReference type="Proteomes" id="UP000255036"/>
    </source>
</evidence>
<gene>
    <name evidence="2" type="ORF">DWV06_09915</name>
</gene>
<dbReference type="Pfam" id="PF03551">
    <property type="entry name" value="PadR"/>
    <property type="match status" value="1"/>
</dbReference>
<comment type="caution">
    <text evidence="2">The sequence shown here is derived from an EMBL/GenBank/DDBJ whole genome shotgun (WGS) entry which is preliminary data.</text>
</comment>
<keyword evidence="3" id="KW-1185">Reference proteome</keyword>
<dbReference type="InterPro" id="IPR052509">
    <property type="entry name" value="Metal_resp_DNA-bind_regulator"/>
</dbReference>
<organism evidence="2 3">
    <name type="scientific">Anaerosacchariphilus polymeriproducens</name>
    <dbReference type="NCBI Taxonomy" id="1812858"/>
    <lineage>
        <taxon>Bacteria</taxon>
        <taxon>Bacillati</taxon>
        <taxon>Bacillota</taxon>
        <taxon>Clostridia</taxon>
        <taxon>Lachnospirales</taxon>
        <taxon>Lachnospiraceae</taxon>
        <taxon>Anaerosacchariphilus</taxon>
    </lineage>
</organism>
<dbReference type="SUPFAM" id="SSF46785">
    <property type="entry name" value="Winged helix' DNA-binding domain"/>
    <property type="match status" value="1"/>
</dbReference>
<evidence type="ECO:0000259" key="1">
    <source>
        <dbReference type="Pfam" id="PF03551"/>
    </source>
</evidence>
<dbReference type="Gene3D" id="1.10.10.10">
    <property type="entry name" value="Winged helix-like DNA-binding domain superfamily/Winged helix DNA-binding domain"/>
    <property type="match status" value="1"/>
</dbReference>
<dbReference type="PANTHER" id="PTHR33169">
    <property type="entry name" value="PADR-FAMILY TRANSCRIPTIONAL REGULATOR"/>
    <property type="match status" value="1"/>
</dbReference>
<reference evidence="2 3" key="1">
    <citation type="submission" date="2018-07" db="EMBL/GenBank/DDBJ databases">
        <title>Anaerosacharophilus polymeroproducens gen. nov. sp. nov., an anaerobic bacterium isolated from salt field.</title>
        <authorList>
            <person name="Kim W."/>
            <person name="Yang S.-H."/>
            <person name="Oh J."/>
            <person name="Lee J.-H."/>
            <person name="Kwon K.K."/>
        </authorList>
    </citation>
    <scope>NUCLEOTIDE SEQUENCE [LARGE SCALE GENOMIC DNA]</scope>
    <source>
        <strain evidence="2 3">MCWD5</strain>
    </source>
</reference>
<dbReference type="PANTHER" id="PTHR33169:SF25">
    <property type="entry name" value="DNA-BINDING PROTEIN YIZB-RELATED"/>
    <property type="match status" value="1"/>
</dbReference>
<dbReference type="InterPro" id="IPR036390">
    <property type="entry name" value="WH_DNA-bd_sf"/>
</dbReference>
<dbReference type="InterPro" id="IPR005149">
    <property type="entry name" value="Tscrpt_reg_PadR_N"/>
</dbReference>